<reference evidence="7" key="1">
    <citation type="submission" date="2020-07" db="EMBL/GenBank/DDBJ databases">
        <title>Huge and variable diversity of episymbiotic CPR bacteria and DPANN archaea in groundwater ecosystems.</title>
        <authorList>
            <person name="He C.Y."/>
            <person name="Keren R."/>
            <person name="Whittaker M."/>
            <person name="Farag I.F."/>
            <person name="Doudna J."/>
            <person name="Cate J.H.D."/>
            <person name="Banfield J.F."/>
        </authorList>
    </citation>
    <scope>NUCLEOTIDE SEQUENCE</scope>
    <source>
        <strain evidence="7">NC_groundwater_1370_Ag_S-0.2um_69_93</strain>
    </source>
</reference>
<dbReference type="PANTHER" id="PTHR30332">
    <property type="entry name" value="PROBABLE GENERAL SECRETION PATHWAY PROTEIN D"/>
    <property type="match status" value="1"/>
</dbReference>
<dbReference type="GO" id="GO:0015627">
    <property type="term" value="C:type II protein secretion system complex"/>
    <property type="evidence" value="ECO:0007669"/>
    <property type="project" value="TreeGrafter"/>
</dbReference>
<evidence type="ECO:0000313" key="7">
    <source>
        <dbReference type="EMBL" id="MBI4251403.1"/>
    </source>
</evidence>
<dbReference type="GO" id="GO:0009306">
    <property type="term" value="P:protein secretion"/>
    <property type="evidence" value="ECO:0007669"/>
    <property type="project" value="InterPro"/>
</dbReference>
<dbReference type="Pfam" id="PF13629">
    <property type="entry name" value="T2SS-T3SS_pil_N"/>
    <property type="match status" value="1"/>
</dbReference>
<gene>
    <name evidence="7" type="ORF">HY618_03005</name>
</gene>
<sequence>MSARLIAMVAGFLLAVVAVLPAASSRAAQPAAPGLKVSVEVNKSHVLKFDARIQRVSVGEAKILEVVVASPQEVVVNGKAKGTTTLIVWDERGAVHSYDVAVTAEAPLAQQVREQLASLLPKEQIKVEQAGSSVVLSGSVSSEESRTVALGVAEAVAPKKVVDNLQVDEVPQVLVKVRFAEISRAGALQVGLGFIRRTSLNRDDILLLPGAPGFSARGTFLQPQTTDVGPDISFGSLLNIFVGTHQRTQGLFIRALQDKGYIRTLAEPNLRVLSGKEGNFLVGGEVPIPVPGQDGSVTIVYKRFGIQLKFKPKVLKSGLIELAVEPEVSAIDNTIAVVVSGFTIPGFKTSNTKTEVVLRDGQTMPISGLLSENQKRNMAQIPFIGDVPILGQLFQSKDFSDDKTELVVLVTPTVIRTRRSPELLLPRSGFRVGRVPGPAPAGPQGGRR</sequence>
<evidence type="ECO:0000256" key="1">
    <source>
        <dbReference type="RuleBase" id="RU004003"/>
    </source>
</evidence>
<feature type="domain" description="Type II/III secretion system secretin-like" evidence="4">
    <location>
        <begin position="255"/>
        <end position="416"/>
    </location>
</feature>
<dbReference type="PRINTS" id="PR00811">
    <property type="entry name" value="BCTERIALGSPD"/>
</dbReference>
<dbReference type="InterPro" id="IPR007055">
    <property type="entry name" value="BON_dom"/>
</dbReference>
<name>A0A932ZTM0_UNCTE</name>
<dbReference type="Pfam" id="PF04972">
    <property type="entry name" value="BON"/>
    <property type="match status" value="1"/>
</dbReference>
<dbReference type="Gene3D" id="3.40.1520.20">
    <property type="match status" value="1"/>
</dbReference>
<dbReference type="InterPro" id="IPR004846">
    <property type="entry name" value="T2SS/T3SS_dom"/>
</dbReference>
<evidence type="ECO:0000256" key="3">
    <source>
        <dbReference type="SAM" id="SignalP"/>
    </source>
</evidence>
<comment type="similarity">
    <text evidence="1">Belongs to the bacterial secretin family.</text>
</comment>
<evidence type="ECO:0000256" key="2">
    <source>
        <dbReference type="SAM" id="MobiDB-lite"/>
    </source>
</evidence>
<dbReference type="InterPro" id="IPR001775">
    <property type="entry name" value="GspD/PilQ"/>
</dbReference>
<feature type="domain" description="Pilus formation protein N-terminal" evidence="6">
    <location>
        <begin position="37"/>
        <end position="103"/>
    </location>
</feature>
<dbReference type="Pfam" id="PF00263">
    <property type="entry name" value="Secretin"/>
    <property type="match status" value="1"/>
</dbReference>
<feature type="chain" id="PRO_5036828236" evidence="3">
    <location>
        <begin position="28"/>
        <end position="448"/>
    </location>
</feature>
<feature type="domain" description="BON" evidence="5">
    <location>
        <begin position="106"/>
        <end position="168"/>
    </location>
</feature>
<dbReference type="InterPro" id="IPR050810">
    <property type="entry name" value="Bact_Secretion_Sys_Channel"/>
</dbReference>
<proteinExistence type="inferred from homology"/>
<evidence type="ECO:0000259" key="4">
    <source>
        <dbReference type="Pfam" id="PF00263"/>
    </source>
</evidence>
<keyword evidence="3" id="KW-0732">Signal</keyword>
<dbReference type="InterPro" id="IPR032789">
    <property type="entry name" value="T2SS-T3SS_pil_N"/>
</dbReference>
<comment type="caution">
    <text evidence="7">The sequence shown here is derived from an EMBL/GenBank/DDBJ whole genome shotgun (WGS) entry which is preliminary data.</text>
</comment>
<evidence type="ECO:0000259" key="5">
    <source>
        <dbReference type="Pfam" id="PF04972"/>
    </source>
</evidence>
<accession>A0A932ZTM0</accession>
<evidence type="ECO:0000259" key="6">
    <source>
        <dbReference type="Pfam" id="PF13629"/>
    </source>
</evidence>
<evidence type="ECO:0000313" key="8">
    <source>
        <dbReference type="Proteomes" id="UP000752292"/>
    </source>
</evidence>
<feature type="signal peptide" evidence="3">
    <location>
        <begin position="1"/>
        <end position="27"/>
    </location>
</feature>
<dbReference type="EMBL" id="JACQRX010000135">
    <property type="protein sequence ID" value="MBI4251403.1"/>
    <property type="molecule type" value="Genomic_DNA"/>
</dbReference>
<feature type="region of interest" description="Disordered" evidence="2">
    <location>
        <begin position="429"/>
        <end position="448"/>
    </location>
</feature>
<protein>
    <submittedName>
        <fullName evidence="7">Pilus assembly protein N-terminal domain-containing protein</fullName>
    </submittedName>
</protein>
<dbReference type="AlphaFoldDB" id="A0A932ZTM0"/>
<organism evidence="7 8">
    <name type="scientific">Tectimicrobiota bacterium</name>
    <dbReference type="NCBI Taxonomy" id="2528274"/>
    <lineage>
        <taxon>Bacteria</taxon>
        <taxon>Pseudomonadati</taxon>
        <taxon>Nitrospinota/Tectimicrobiota group</taxon>
        <taxon>Candidatus Tectimicrobiota</taxon>
    </lineage>
</organism>
<dbReference type="Proteomes" id="UP000752292">
    <property type="component" value="Unassembled WGS sequence"/>
</dbReference>
<dbReference type="PANTHER" id="PTHR30332:SF17">
    <property type="entry name" value="TYPE IV PILIATION SYSTEM PROTEIN DR_0774-RELATED"/>
    <property type="match status" value="1"/>
</dbReference>